<dbReference type="Pfam" id="PF14520">
    <property type="entry name" value="HHH_5"/>
    <property type="match status" value="1"/>
</dbReference>
<evidence type="ECO:0000313" key="3">
    <source>
        <dbReference type="EMBL" id="MCC2223149.1"/>
    </source>
</evidence>
<gene>
    <name evidence="3" type="ORF">LKD48_16260</name>
</gene>
<dbReference type="SUPFAM" id="SSF102405">
    <property type="entry name" value="MCP/YpsA-like"/>
    <property type="match status" value="1"/>
</dbReference>
<dbReference type="PANTHER" id="PTHR43022">
    <property type="entry name" value="PROTEIN SMF"/>
    <property type="match status" value="1"/>
</dbReference>
<protein>
    <submittedName>
        <fullName evidence="3">DNA-protecting protein DprA</fullName>
    </submittedName>
</protein>
<reference evidence="3 4" key="1">
    <citation type="submission" date="2021-10" db="EMBL/GenBank/DDBJ databases">
        <title>Anaerobic single-cell dispensing facilitates the cultivation of human gut bacteria.</title>
        <authorList>
            <person name="Afrizal A."/>
        </authorList>
    </citation>
    <scope>NUCLEOTIDE SEQUENCE [LARGE SCALE GENOMIC DNA]</scope>
    <source>
        <strain evidence="3 4">CLA-AA-H224</strain>
    </source>
</reference>
<dbReference type="InterPro" id="IPR003488">
    <property type="entry name" value="DprA"/>
</dbReference>
<dbReference type="EMBL" id="JAJEQN010000082">
    <property type="protein sequence ID" value="MCC2223149.1"/>
    <property type="molecule type" value="Genomic_DNA"/>
</dbReference>
<dbReference type="GO" id="GO:0009294">
    <property type="term" value="P:DNA-mediated transformation"/>
    <property type="evidence" value="ECO:0007669"/>
    <property type="project" value="InterPro"/>
</dbReference>
<evidence type="ECO:0000313" key="4">
    <source>
        <dbReference type="Proteomes" id="UP001198200"/>
    </source>
</evidence>
<dbReference type="RefSeq" id="WP_308732625.1">
    <property type="nucleotide sequence ID" value="NZ_JAJEQN010000082.1"/>
</dbReference>
<dbReference type="InterPro" id="IPR010994">
    <property type="entry name" value="RuvA_2-like"/>
</dbReference>
<dbReference type="Proteomes" id="UP001198200">
    <property type="component" value="Unassembled WGS sequence"/>
</dbReference>
<evidence type="ECO:0000259" key="2">
    <source>
        <dbReference type="Pfam" id="PF02481"/>
    </source>
</evidence>
<keyword evidence="4" id="KW-1185">Reference proteome</keyword>
<dbReference type="SUPFAM" id="SSF47781">
    <property type="entry name" value="RuvA domain 2-like"/>
    <property type="match status" value="1"/>
</dbReference>
<dbReference type="Gene3D" id="3.40.50.450">
    <property type="match status" value="1"/>
</dbReference>
<dbReference type="AlphaFoldDB" id="A0AAE3JDS0"/>
<accession>A0AAE3JDS0</accession>
<comment type="similarity">
    <text evidence="1">Belongs to the DprA/Smf family.</text>
</comment>
<feature type="domain" description="Smf/DprA SLOG" evidence="2">
    <location>
        <begin position="82"/>
        <end position="258"/>
    </location>
</feature>
<proteinExistence type="inferred from homology"/>
<evidence type="ECO:0000256" key="1">
    <source>
        <dbReference type="ARBA" id="ARBA00006525"/>
    </source>
</evidence>
<dbReference type="Pfam" id="PF02481">
    <property type="entry name" value="DNA_processg_A"/>
    <property type="match status" value="1"/>
</dbReference>
<dbReference type="PANTHER" id="PTHR43022:SF1">
    <property type="entry name" value="PROTEIN SMF"/>
    <property type="match status" value="1"/>
</dbReference>
<comment type="caution">
    <text evidence="3">The sequence shown here is derived from an EMBL/GenBank/DDBJ whole genome shotgun (WGS) entry which is preliminary data.</text>
</comment>
<sequence length="260" mass="29138">MEEKDFIKYWIWLTQIPYVGSVMEGRLLAKFKSPQDIYDADEKCLRKISGITKRQIASILQARSFDRAEKILEDCEKKKIYVLTKADIRYPEKAKQVKDAPSVLYYQGSFTSEEGILKPTVGIVGARRCTQDAKQCCIELTRQCIKEQEIVISGMAKGIDACAGTVCVNSGSYTVAIVGNGLDICYPAEHERLMERIRETGLLLSEYPPGTEPSNYTFPQRNRLIASWSDRLIVIAAGRGSGAMITASCADKYGRKVSFY</sequence>
<name>A0AAE3JDS0_9FIRM</name>
<organism evidence="3 4">
    <name type="scientific">Anthropogastromicrobium aceti</name>
    <dbReference type="NCBI Taxonomy" id="2981768"/>
    <lineage>
        <taxon>Bacteria</taxon>
        <taxon>Bacillati</taxon>
        <taxon>Bacillota</taxon>
        <taxon>Clostridia</taxon>
        <taxon>Lachnospirales</taxon>
        <taxon>Lachnospiraceae</taxon>
        <taxon>Anthropogastromicrobium</taxon>
    </lineage>
</organism>
<dbReference type="InterPro" id="IPR057666">
    <property type="entry name" value="DrpA_SLOG"/>
</dbReference>